<dbReference type="InParanoid" id="A0A0R0KKA8"/>
<dbReference type="Gene3D" id="1.10.510.10">
    <property type="entry name" value="Transferase(Phosphotransferase) domain 1"/>
    <property type="match status" value="1"/>
</dbReference>
<keyword evidence="5" id="KW-0418">Kinase</keyword>
<dbReference type="SMR" id="A0A0R0KKA8"/>
<gene>
    <name evidence="9" type="ORF">GLYMA_03G166100</name>
</gene>
<dbReference type="EMBL" id="CM000836">
    <property type="protein sequence ID" value="KRH67438.1"/>
    <property type="molecule type" value="Genomic_DNA"/>
</dbReference>
<keyword evidence="11" id="KW-1185">Reference proteome</keyword>
<keyword evidence="3" id="KW-0808">Transferase</keyword>
<dbReference type="SUPFAM" id="SSF56112">
    <property type="entry name" value="Protein kinase-like (PK-like)"/>
    <property type="match status" value="1"/>
</dbReference>
<keyword evidence="6" id="KW-0067">ATP-binding</keyword>
<dbReference type="OrthoDB" id="676979at2759"/>
<reference evidence="9 10" key="1">
    <citation type="journal article" date="2010" name="Nature">
        <title>Genome sequence of the palaeopolyploid soybean.</title>
        <authorList>
            <person name="Schmutz J."/>
            <person name="Cannon S.B."/>
            <person name="Schlueter J."/>
            <person name="Ma J."/>
            <person name="Mitros T."/>
            <person name="Nelson W."/>
            <person name="Hyten D.L."/>
            <person name="Song Q."/>
            <person name="Thelen J.J."/>
            <person name="Cheng J."/>
            <person name="Xu D."/>
            <person name="Hellsten U."/>
            <person name="May G.D."/>
            <person name="Yu Y."/>
            <person name="Sakurai T."/>
            <person name="Umezawa T."/>
            <person name="Bhattacharyya M.K."/>
            <person name="Sandhu D."/>
            <person name="Valliyodan B."/>
            <person name="Lindquist E."/>
            <person name="Peto M."/>
            <person name="Grant D."/>
            <person name="Shu S."/>
            <person name="Goodstein D."/>
            <person name="Barry K."/>
            <person name="Futrell-Griggs M."/>
            <person name="Abernathy B."/>
            <person name="Du J."/>
            <person name="Tian Z."/>
            <person name="Zhu L."/>
            <person name="Gill N."/>
            <person name="Joshi T."/>
            <person name="Libault M."/>
            <person name="Sethuraman A."/>
            <person name="Zhang X.-C."/>
            <person name="Shinozaki K."/>
            <person name="Nguyen H.T."/>
            <person name="Wing R.A."/>
            <person name="Cregan P."/>
            <person name="Specht J."/>
            <person name="Grimwood J."/>
            <person name="Rokhsar D."/>
            <person name="Stacey G."/>
            <person name="Shoemaker R.C."/>
            <person name="Jackson S.A."/>
        </authorList>
    </citation>
    <scope>NUCLEOTIDE SEQUENCE [LARGE SCALE GENOMIC DNA]</scope>
    <source>
        <strain evidence="10">cv. Williams 82</strain>
        <tissue evidence="9">Callus</tissue>
    </source>
</reference>
<evidence type="ECO:0000313" key="10">
    <source>
        <dbReference type="EnsemblPlants" id="KRH67438"/>
    </source>
</evidence>
<accession>A0A0R0KKA8</accession>
<protein>
    <recommendedName>
        <fullName evidence="1">non-specific serine/threonine protein kinase</fullName>
        <ecNumber evidence="1">2.7.11.1</ecNumber>
    </recommendedName>
</protein>
<evidence type="ECO:0000256" key="2">
    <source>
        <dbReference type="ARBA" id="ARBA00022527"/>
    </source>
</evidence>
<sequence length="117" mass="13107">MEPLTELALSMKVTEKCDVCGFGIVALEILVGRYPQEVLLCLESEEFGQHFLDFLDKRLAPPKGIAAEVLMLVLRLILKCIHKNPLCRPTMNLCPKSCSHSLCLAFNMSTLHNLVHN</sequence>
<dbReference type="EnsemblPlants" id="KRH67438">
    <property type="protein sequence ID" value="KRH67438"/>
    <property type="gene ID" value="GLYMA_03G166100"/>
</dbReference>
<keyword evidence="2" id="KW-0723">Serine/threonine-protein kinase</keyword>
<dbReference type="PANTHER" id="PTHR48005">
    <property type="entry name" value="LEUCINE RICH REPEAT KINASE 2"/>
    <property type="match status" value="1"/>
</dbReference>
<comment type="catalytic activity">
    <reaction evidence="7">
        <text>L-threonyl-[protein] + ATP = O-phospho-L-threonyl-[protein] + ADP + H(+)</text>
        <dbReference type="Rhea" id="RHEA:46608"/>
        <dbReference type="Rhea" id="RHEA-COMP:11060"/>
        <dbReference type="Rhea" id="RHEA-COMP:11605"/>
        <dbReference type="ChEBI" id="CHEBI:15378"/>
        <dbReference type="ChEBI" id="CHEBI:30013"/>
        <dbReference type="ChEBI" id="CHEBI:30616"/>
        <dbReference type="ChEBI" id="CHEBI:61977"/>
        <dbReference type="ChEBI" id="CHEBI:456216"/>
        <dbReference type="EC" id="2.7.11.1"/>
    </reaction>
</comment>
<evidence type="ECO:0000256" key="6">
    <source>
        <dbReference type="ARBA" id="ARBA00022840"/>
    </source>
</evidence>
<evidence type="ECO:0000313" key="9">
    <source>
        <dbReference type="EMBL" id="KRH67438.1"/>
    </source>
</evidence>
<dbReference type="Proteomes" id="UP000008827">
    <property type="component" value="Chromosome 3"/>
</dbReference>
<evidence type="ECO:0000256" key="5">
    <source>
        <dbReference type="ARBA" id="ARBA00022777"/>
    </source>
</evidence>
<name>A0A0R0KKA8_SOYBN</name>
<proteinExistence type="predicted"/>
<evidence type="ECO:0000256" key="3">
    <source>
        <dbReference type="ARBA" id="ARBA00022679"/>
    </source>
</evidence>
<dbReference type="GO" id="GO:0005524">
    <property type="term" value="F:ATP binding"/>
    <property type="evidence" value="ECO:0007669"/>
    <property type="project" value="UniProtKB-KW"/>
</dbReference>
<dbReference type="GO" id="GO:0004674">
    <property type="term" value="F:protein serine/threonine kinase activity"/>
    <property type="evidence" value="ECO:0007669"/>
    <property type="project" value="UniProtKB-KW"/>
</dbReference>
<dbReference type="InterPro" id="IPR051420">
    <property type="entry name" value="Ser_Thr_Kinases_DiverseReg"/>
</dbReference>
<evidence type="ECO:0000256" key="4">
    <source>
        <dbReference type="ARBA" id="ARBA00022741"/>
    </source>
</evidence>
<evidence type="ECO:0000256" key="7">
    <source>
        <dbReference type="ARBA" id="ARBA00047899"/>
    </source>
</evidence>
<evidence type="ECO:0000313" key="11">
    <source>
        <dbReference type="Proteomes" id="UP000008827"/>
    </source>
</evidence>
<comment type="catalytic activity">
    <reaction evidence="8">
        <text>L-seryl-[protein] + ATP = O-phospho-L-seryl-[protein] + ADP + H(+)</text>
        <dbReference type="Rhea" id="RHEA:17989"/>
        <dbReference type="Rhea" id="RHEA-COMP:9863"/>
        <dbReference type="Rhea" id="RHEA-COMP:11604"/>
        <dbReference type="ChEBI" id="CHEBI:15378"/>
        <dbReference type="ChEBI" id="CHEBI:29999"/>
        <dbReference type="ChEBI" id="CHEBI:30616"/>
        <dbReference type="ChEBI" id="CHEBI:83421"/>
        <dbReference type="ChEBI" id="CHEBI:456216"/>
        <dbReference type="EC" id="2.7.11.1"/>
    </reaction>
</comment>
<reference evidence="10" key="2">
    <citation type="submission" date="2018-02" db="UniProtKB">
        <authorList>
            <consortium name="EnsemblPlants"/>
        </authorList>
    </citation>
    <scope>IDENTIFICATION</scope>
    <source>
        <strain evidence="10">Williams 82</strain>
    </source>
</reference>
<dbReference type="PANTHER" id="PTHR48005:SF13">
    <property type="entry name" value="SERINE_THREONINE-PROTEIN KINASE DDB_G0278509-RELATED"/>
    <property type="match status" value="1"/>
</dbReference>
<organism evidence="9">
    <name type="scientific">Glycine max</name>
    <name type="common">Soybean</name>
    <name type="synonym">Glycine hispida</name>
    <dbReference type="NCBI Taxonomy" id="3847"/>
    <lineage>
        <taxon>Eukaryota</taxon>
        <taxon>Viridiplantae</taxon>
        <taxon>Streptophyta</taxon>
        <taxon>Embryophyta</taxon>
        <taxon>Tracheophyta</taxon>
        <taxon>Spermatophyta</taxon>
        <taxon>Magnoliopsida</taxon>
        <taxon>eudicotyledons</taxon>
        <taxon>Gunneridae</taxon>
        <taxon>Pentapetalae</taxon>
        <taxon>rosids</taxon>
        <taxon>fabids</taxon>
        <taxon>Fabales</taxon>
        <taxon>Fabaceae</taxon>
        <taxon>Papilionoideae</taxon>
        <taxon>50 kb inversion clade</taxon>
        <taxon>NPAAA clade</taxon>
        <taxon>indigoferoid/millettioid clade</taxon>
        <taxon>Phaseoleae</taxon>
        <taxon>Glycine</taxon>
        <taxon>Glycine subgen. Soja</taxon>
    </lineage>
</organism>
<dbReference type="EC" id="2.7.11.1" evidence="1"/>
<reference evidence="9" key="3">
    <citation type="submission" date="2018-07" db="EMBL/GenBank/DDBJ databases">
        <title>WGS assembly of Glycine max.</title>
        <authorList>
            <person name="Schmutz J."/>
            <person name="Cannon S."/>
            <person name="Schlueter J."/>
            <person name="Ma J."/>
            <person name="Mitros T."/>
            <person name="Nelson W."/>
            <person name="Hyten D."/>
            <person name="Song Q."/>
            <person name="Thelen J."/>
            <person name="Cheng J."/>
            <person name="Xu D."/>
            <person name="Hellsten U."/>
            <person name="May G."/>
            <person name="Yu Y."/>
            <person name="Sakurai T."/>
            <person name="Umezawa T."/>
            <person name="Bhattacharyya M."/>
            <person name="Sandhu D."/>
            <person name="Valliyodan B."/>
            <person name="Lindquist E."/>
            <person name="Peto M."/>
            <person name="Grant D."/>
            <person name="Shu S."/>
            <person name="Goodstein D."/>
            <person name="Barry K."/>
            <person name="Futrell-Griggs M."/>
            <person name="Abernathy B."/>
            <person name="Du J."/>
            <person name="Tian Z."/>
            <person name="Zhu L."/>
            <person name="Gill N."/>
            <person name="Joshi T."/>
            <person name="Libault M."/>
            <person name="Sethuraman A."/>
            <person name="Zhang X."/>
            <person name="Shinozaki K."/>
            <person name="Nguyen H."/>
            <person name="Wing R."/>
            <person name="Cregan P."/>
            <person name="Specht J."/>
            <person name="Grimwood J."/>
            <person name="Rokhsar D."/>
            <person name="Stacey G."/>
            <person name="Shoemaker R."/>
            <person name="Jackson S."/>
        </authorList>
    </citation>
    <scope>NUCLEOTIDE SEQUENCE</scope>
    <source>
        <tissue evidence="9">Callus</tissue>
    </source>
</reference>
<dbReference type="InterPro" id="IPR011009">
    <property type="entry name" value="Kinase-like_dom_sf"/>
</dbReference>
<evidence type="ECO:0000256" key="8">
    <source>
        <dbReference type="ARBA" id="ARBA00048679"/>
    </source>
</evidence>
<keyword evidence="4" id="KW-0547">Nucleotide-binding</keyword>
<dbReference type="Gramene" id="KRH67438">
    <property type="protein sequence ID" value="KRH67438"/>
    <property type="gene ID" value="GLYMA_03G166100"/>
</dbReference>
<evidence type="ECO:0000256" key="1">
    <source>
        <dbReference type="ARBA" id="ARBA00012513"/>
    </source>
</evidence>
<dbReference type="AlphaFoldDB" id="A0A0R0KKA8"/>